<gene>
    <name evidence="1" type="ordered locus">Cyan7425_4786</name>
</gene>
<dbReference type="KEGG" id="cyn:Cyan7425_4786"/>
<sequence>MATLFPSVTHLVILHSVGRNSKDYSSASPAYSIDLGSNIIPTEDEMARNFDCEATYND</sequence>
<organism evidence="1">
    <name type="scientific">Cyanothece sp. (strain PCC 7425 / ATCC 29141)</name>
    <dbReference type="NCBI Taxonomy" id="395961"/>
    <lineage>
        <taxon>Bacteria</taxon>
        <taxon>Bacillati</taxon>
        <taxon>Cyanobacteriota</taxon>
        <taxon>Cyanophyceae</taxon>
        <taxon>Gomontiellales</taxon>
        <taxon>Cyanothecaceae</taxon>
        <taxon>Cyanothece</taxon>
    </lineage>
</organism>
<evidence type="ECO:0000313" key="1">
    <source>
        <dbReference type="EMBL" id="ACL47090.1"/>
    </source>
</evidence>
<dbReference type="HOGENOM" id="CLU_2971857_0_0_3"/>
<dbReference type="EMBL" id="CP001344">
    <property type="protein sequence ID" value="ACL47090.1"/>
    <property type="molecule type" value="Genomic_DNA"/>
</dbReference>
<name>B8HM83_CYAP4</name>
<proteinExistence type="predicted"/>
<reference evidence="1" key="1">
    <citation type="submission" date="2009-01" db="EMBL/GenBank/DDBJ databases">
        <title>Complete sequence of chromosome Cyanothece sp. PCC 7425.</title>
        <authorList>
            <consortium name="US DOE Joint Genome Institute"/>
            <person name="Lucas S."/>
            <person name="Copeland A."/>
            <person name="Lapidus A."/>
            <person name="Glavina del Rio T."/>
            <person name="Dalin E."/>
            <person name="Tice H."/>
            <person name="Bruce D."/>
            <person name="Goodwin L."/>
            <person name="Pitluck S."/>
            <person name="Sims D."/>
            <person name="Meineke L."/>
            <person name="Brettin T."/>
            <person name="Detter J.C."/>
            <person name="Han C."/>
            <person name="Larimer F."/>
            <person name="Land M."/>
            <person name="Hauser L."/>
            <person name="Kyrpides N."/>
            <person name="Ovchinnikova G."/>
            <person name="Liberton M."/>
            <person name="Stoeckel J."/>
            <person name="Banerjee A."/>
            <person name="Singh A."/>
            <person name="Page L."/>
            <person name="Sato H."/>
            <person name="Zhao L."/>
            <person name="Sherman L."/>
            <person name="Pakrasi H."/>
            <person name="Richardson P."/>
        </authorList>
    </citation>
    <scope>NUCLEOTIDE SEQUENCE</scope>
    <source>
        <strain evidence="1">PCC 7425</strain>
    </source>
</reference>
<dbReference type="AlphaFoldDB" id="B8HM83"/>
<dbReference type="STRING" id="395961.Cyan7425_4786"/>
<accession>B8HM83</accession>
<protein>
    <submittedName>
        <fullName evidence="1">Uncharacterized protein</fullName>
    </submittedName>
</protein>